<gene>
    <name evidence="2" type="ORF">DM01DRAFT_1328546</name>
</gene>
<protein>
    <submittedName>
        <fullName evidence="2">Uncharacterized protein</fullName>
    </submittedName>
</protein>
<keyword evidence="1" id="KW-1133">Transmembrane helix</keyword>
<dbReference type="PANTHER" id="PTHR36987">
    <property type="entry name" value="NADH DEHYDROGENASE [UBIQUINONE] 1 BETA SUBCOMPLEX SUBUNIT 2-LIKE"/>
    <property type="match status" value="1"/>
</dbReference>
<dbReference type="GO" id="GO:0005743">
    <property type="term" value="C:mitochondrial inner membrane"/>
    <property type="evidence" value="ECO:0007669"/>
    <property type="project" value="InterPro"/>
</dbReference>
<keyword evidence="3" id="KW-1185">Reference proteome</keyword>
<comment type="caution">
    <text evidence="2">The sequence shown here is derived from an EMBL/GenBank/DDBJ whole genome shotgun (WGS) entry which is preliminary data.</text>
</comment>
<keyword evidence="1" id="KW-0472">Membrane</keyword>
<dbReference type="EMBL" id="MCGT01000043">
    <property type="protein sequence ID" value="ORX45266.1"/>
    <property type="molecule type" value="Genomic_DNA"/>
</dbReference>
<dbReference type="OrthoDB" id="531564at2759"/>
<name>A0A1X2G514_9FUNG</name>
<organism evidence="2 3">
    <name type="scientific">Hesseltinella vesiculosa</name>
    <dbReference type="NCBI Taxonomy" id="101127"/>
    <lineage>
        <taxon>Eukaryota</taxon>
        <taxon>Fungi</taxon>
        <taxon>Fungi incertae sedis</taxon>
        <taxon>Mucoromycota</taxon>
        <taxon>Mucoromycotina</taxon>
        <taxon>Mucoromycetes</taxon>
        <taxon>Mucorales</taxon>
        <taxon>Cunninghamellaceae</taxon>
        <taxon>Hesseltinella</taxon>
    </lineage>
</organism>
<dbReference type="GO" id="GO:0045271">
    <property type="term" value="C:respiratory chain complex I"/>
    <property type="evidence" value="ECO:0007669"/>
    <property type="project" value="InterPro"/>
</dbReference>
<feature type="transmembrane region" description="Helical" evidence="1">
    <location>
        <begin position="7"/>
        <end position="40"/>
    </location>
</feature>
<dbReference type="Proteomes" id="UP000242146">
    <property type="component" value="Unassembled WGS sequence"/>
</dbReference>
<reference evidence="2 3" key="1">
    <citation type="submission" date="2016-07" db="EMBL/GenBank/DDBJ databases">
        <title>Pervasive Adenine N6-methylation of Active Genes in Fungi.</title>
        <authorList>
            <consortium name="DOE Joint Genome Institute"/>
            <person name="Mondo S.J."/>
            <person name="Dannebaum R.O."/>
            <person name="Kuo R.C."/>
            <person name="Labutti K."/>
            <person name="Haridas S."/>
            <person name="Kuo A."/>
            <person name="Salamov A."/>
            <person name="Ahrendt S.R."/>
            <person name="Lipzen A."/>
            <person name="Sullivan W."/>
            <person name="Andreopoulos W.B."/>
            <person name="Clum A."/>
            <person name="Lindquist E."/>
            <person name="Daum C."/>
            <person name="Ramamoorthy G.K."/>
            <person name="Gryganskyi A."/>
            <person name="Culley D."/>
            <person name="Magnuson J.K."/>
            <person name="James T.Y."/>
            <person name="O'Malley M.A."/>
            <person name="Stajich J.E."/>
            <person name="Spatafora J.W."/>
            <person name="Visel A."/>
            <person name="Grigoriev I.V."/>
        </authorList>
    </citation>
    <scope>NUCLEOTIDE SEQUENCE [LARGE SCALE GENOMIC DNA]</scope>
    <source>
        <strain evidence="2 3">NRRL 3301</strain>
    </source>
</reference>
<sequence length="91" mass="10972">MEKRCDFWLPLINIALLLLFFICFFFFTSYTFFFIMAGFHPHAASFTHRFTGKFLGATMWFWMMYRAKQDGPALLGLEHPWDHHHDHAEEH</sequence>
<proteinExistence type="predicted"/>
<evidence type="ECO:0000313" key="2">
    <source>
        <dbReference type="EMBL" id="ORX45266.1"/>
    </source>
</evidence>
<dbReference type="InterPro" id="IPR044980">
    <property type="entry name" value="NDUFB2_plant/fungi"/>
</dbReference>
<dbReference type="AlphaFoldDB" id="A0A1X2G514"/>
<evidence type="ECO:0000256" key="1">
    <source>
        <dbReference type="SAM" id="Phobius"/>
    </source>
</evidence>
<keyword evidence="1" id="KW-0812">Transmembrane</keyword>
<accession>A0A1X2G514</accession>
<dbReference type="STRING" id="101127.A0A1X2G514"/>
<dbReference type="PANTHER" id="PTHR36987:SF1">
    <property type="entry name" value="NADH DEHYDROGENASE [UBIQUINONE] 1 BETA SUBCOMPLEX SUBUNIT 2"/>
    <property type="match status" value="1"/>
</dbReference>
<evidence type="ECO:0000313" key="3">
    <source>
        <dbReference type="Proteomes" id="UP000242146"/>
    </source>
</evidence>